<evidence type="ECO:0000256" key="1">
    <source>
        <dbReference type="SAM" id="Phobius"/>
    </source>
</evidence>
<feature type="transmembrane region" description="Helical" evidence="1">
    <location>
        <begin position="12"/>
        <end position="33"/>
    </location>
</feature>
<feature type="transmembrane region" description="Helical" evidence="1">
    <location>
        <begin position="113"/>
        <end position="137"/>
    </location>
</feature>
<evidence type="ECO:0000313" key="3">
    <source>
        <dbReference type="Proteomes" id="UP001139534"/>
    </source>
</evidence>
<keyword evidence="1" id="KW-0472">Membrane</keyword>
<proteinExistence type="predicted"/>
<dbReference type="PANTHER" id="PTHR41309">
    <property type="entry name" value="MEMBRANE PROTEIN-RELATED"/>
    <property type="match status" value="1"/>
</dbReference>
<evidence type="ECO:0000313" key="2">
    <source>
        <dbReference type="EMBL" id="MCK8488473.1"/>
    </source>
</evidence>
<reference evidence="2" key="1">
    <citation type="submission" date="2022-04" db="EMBL/GenBank/DDBJ databases">
        <authorList>
            <person name="Seo M.-J."/>
        </authorList>
    </citation>
    <scope>NUCLEOTIDE SEQUENCE</scope>
    <source>
        <strain evidence="2">MBLB2552</strain>
    </source>
</reference>
<dbReference type="InterPro" id="IPR025699">
    <property type="entry name" value="ABC2_memb-like"/>
</dbReference>
<comment type="caution">
    <text evidence="2">The sequence shown here is derived from an EMBL/GenBank/DDBJ whole genome shotgun (WGS) entry which is preliminary data.</text>
</comment>
<gene>
    <name evidence="2" type="ORF">M0651_14960</name>
</gene>
<dbReference type="Pfam" id="PF13346">
    <property type="entry name" value="ABC2_membrane_5"/>
    <property type="match status" value="1"/>
</dbReference>
<organism evidence="2 3">
    <name type="scientific">Paenibacillus mellifer</name>
    <dbReference type="NCBI Taxonomy" id="2937794"/>
    <lineage>
        <taxon>Bacteria</taxon>
        <taxon>Bacillati</taxon>
        <taxon>Bacillota</taxon>
        <taxon>Bacilli</taxon>
        <taxon>Bacillales</taxon>
        <taxon>Paenibacillaceae</taxon>
        <taxon>Paenibacillus</taxon>
    </lineage>
</organism>
<keyword evidence="3" id="KW-1185">Reference proteome</keyword>
<dbReference type="RefSeq" id="WP_248552543.1">
    <property type="nucleotide sequence ID" value="NZ_JALPRK010000013.1"/>
</dbReference>
<dbReference type="PANTHER" id="PTHR41309:SF2">
    <property type="entry name" value="MEMBRANE PROTEIN"/>
    <property type="match status" value="1"/>
</dbReference>
<feature type="transmembrane region" description="Helical" evidence="1">
    <location>
        <begin position="39"/>
        <end position="59"/>
    </location>
</feature>
<feature type="transmembrane region" description="Helical" evidence="1">
    <location>
        <begin position="80"/>
        <end position="101"/>
    </location>
</feature>
<sequence>MPHLIHLVRKDFLLLQRYLWLLFIYMVVFSGFVQSDGSPLYGMLPGMVLILALNADMRLPNQQFLVNLPIRRSYLVLSKYVSAFILMLLAFALCMLLNTGANAVHGQSTAVNLGQMLGIFLAQLVFMAIYIPIYYWLGLKGAQYLNVAMIIVVMIGSQLSSSLLSDADAVPLSSSITNHPVAAGILGASTGILALVVSYLVSRMIFARRDL</sequence>
<feature type="transmembrane region" description="Helical" evidence="1">
    <location>
        <begin position="144"/>
        <end position="161"/>
    </location>
</feature>
<name>A0A9X1Y0V1_9BACL</name>
<accession>A0A9X1Y0V1</accession>
<protein>
    <submittedName>
        <fullName evidence="2">ABC-2 transporter permease</fullName>
    </submittedName>
</protein>
<keyword evidence="1" id="KW-1133">Transmembrane helix</keyword>
<dbReference type="Proteomes" id="UP001139534">
    <property type="component" value="Unassembled WGS sequence"/>
</dbReference>
<dbReference type="AlphaFoldDB" id="A0A9X1Y0V1"/>
<feature type="transmembrane region" description="Helical" evidence="1">
    <location>
        <begin position="181"/>
        <end position="201"/>
    </location>
</feature>
<dbReference type="EMBL" id="JALPRK010000013">
    <property type="protein sequence ID" value="MCK8488473.1"/>
    <property type="molecule type" value="Genomic_DNA"/>
</dbReference>
<keyword evidence="1" id="KW-0812">Transmembrane</keyword>